<gene>
    <name evidence="11 12" type="primary">LOC112056792</name>
</gene>
<dbReference type="PROSITE" id="PS00028">
    <property type="entry name" value="ZINC_FINGER_C2H2_1"/>
    <property type="match status" value="8"/>
</dbReference>
<keyword evidence="6" id="KW-0238">DNA-binding</keyword>
<feature type="domain" description="C2H2-type" evidence="9">
    <location>
        <begin position="607"/>
        <end position="634"/>
    </location>
</feature>
<organism evidence="10 11">
    <name type="scientific">Bicyclus anynana</name>
    <name type="common">Squinting bush brown butterfly</name>
    <dbReference type="NCBI Taxonomy" id="110368"/>
    <lineage>
        <taxon>Eukaryota</taxon>
        <taxon>Metazoa</taxon>
        <taxon>Ecdysozoa</taxon>
        <taxon>Arthropoda</taxon>
        <taxon>Hexapoda</taxon>
        <taxon>Insecta</taxon>
        <taxon>Pterygota</taxon>
        <taxon>Neoptera</taxon>
        <taxon>Endopterygota</taxon>
        <taxon>Lepidoptera</taxon>
        <taxon>Glossata</taxon>
        <taxon>Ditrysia</taxon>
        <taxon>Papilionoidea</taxon>
        <taxon>Nymphalidae</taxon>
        <taxon>Satyrinae</taxon>
        <taxon>Satyrini</taxon>
        <taxon>Mycalesina</taxon>
        <taxon>Bicyclus</taxon>
    </lineage>
</organism>
<evidence type="ECO:0000256" key="2">
    <source>
        <dbReference type="ARBA" id="ARBA00022723"/>
    </source>
</evidence>
<evidence type="ECO:0000313" key="12">
    <source>
        <dbReference type="RefSeq" id="XP_052745939.1"/>
    </source>
</evidence>
<keyword evidence="3" id="KW-0677">Repeat</keyword>
<evidence type="ECO:0000256" key="1">
    <source>
        <dbReference type="ARBA" id="ARBA00004123"/>
    </source>
</evidence>
<keyword evidence="7" id="KW-0539">Nucleus</keyword>
<dbReference type="InterPro" id="IPR050589">
    <property type="entry name" value="Ikaros_C2H2-ZF"/>
</dbReference>
<sequence length="693" mass="77216">MNCTTAHLKCYLTQTTLGANHCELNMDHTDEEEQTAAEESVVGDVATVVMKNEGISDPMLSADNLELAQGDHCVSNDQYYDMSNMLEEEPLAEANTIQHNELMNCTTAHLKCYLTQTTLGANHCELNMDHTDEEEQTAAEESVVGDVATVVMNNEGISDPMLSVDNLELAQGDHCVSNEQYFDMSNMLEEEPLAEANTIQHNELMNCTTAHLKCYLTQTTLGANHCVLNMDHTDEEEQTAAEESVVGDVATVVMNNEGISDPMLSADNLELAQGDHCVSNDQYYDMSNMLEEEPLAEAVSEALHIGAATTVTEYEAVTESCIESESIKFACTICLQEFMKGNAYYEHMIMHLEDDDGDAACDAPQVCEPYAAVTGSCDLVLLQNKAGSQRLKDDPHPSADCTQASVAPLSARLAANDESKVQATEGAGAILTSEQILETDINELYNQSSQSGTKLYTNVNTKNAIQLYNNMFKKPKKAVFGENPFMRTLTADKPYSCEICNYKCKKKCNLLQHQATHTGEKPFSCEICIYKCARKNQLLQHMIKHTGEKLFSCDICKYKCSRKSNLVKHMTTHTGKKPFSCQLCNYKCTQKSNLLEHMKTHTGEKPFSCEICDYKCARKIYLLRHQVTHTGEKPFSCEMCNYKCSLKSALTQHIKRHTGIIPLSCEICDYKCTRKSDLLRHKKITHTDVTPLL</sequence>
<evidence type="ECO:0000256" key="3">
    <source>
        <dbReference type="ARBA" id="ARBA00022737"/>
    </source>
</evidence>
<name>A0ABM3M375_BICAN</name>
<evidence type="ECO:0000256" key="6">
    <source>
        <dbReference type="ARBA" id="ARBA00023125"/>
    </source>
</evidence>
<dbReference type="Proteomes" id="UP001652582">
    <property type="component" value="Chromosome 26"/>
</dbReference>
<dbReference type="Pfam" id="PF00096">
    <property type="entry name" value="zf-C2H2"/>
    <property type="match status" value="3"/>
</dbReference>
<feature type="domain" description="C2H2-type" evidence="9">
    <location>
        <begin position="663"/>
        <end position="691"/>
    </location>
</feature>
<evidence type="ECO:0000313" key="11">
    <source>
        <dbReference type="RefSeq" id="XP_052745938.1"/>
    </source>
</evidence>
<evidence type="ECO:0000256" key="5">
    <source>
        <dbReference type="ARBA" id="ARBA00022833"/>
    </source>
</evidence>
<reference evidence="11 12" key="1">
    <citation type="submission" date="2025-05" db="UniProtKB">
        <authorList>
            <consortium name="RefSeq"/>
        </authorList>
    </citation>
    <scope>IDENTIFICATION</scope>
</reference>
<evidence type="ECO:0000256" key="4">
    <source>
        <dbReference type="ARBA" id="ARBA00022771"/>
    </source>
</evidence>
<dbReference type="SMART" id="SM00355">
    <property type="entry name" value="ZnF_C2H2"/>
    <property type="match status" value="8"/>
</dbReference>
<keyword evidence="10" id="KW-1185">Reference proteome</keyword>
<feature type="domain" description="C2H2-type" evidence="9">
    <location>
        <begin position="495"/>
        <end position="522"/>
    </location>
</feature>
<evidence type="ECO:0000313" key="10">
    <source>
        <dbReference type="Proteomes" id="UP001652582"/>
    </source>
</evidence>
<dbReference type="PANTHER" id="PTHR24404">
    <property type="entry name" value="ZINC FINGER PROTEIN"/>
    <property type="match status" value="1"/>
</dbReference>
<feature type="domain" description="C2H2-type" evidence="9">
    <location>
        <begin position="551"/>
        <end position="578"/>
    </location>
</feature>
<dbReference type="SUPFAM" id="SSF57667">
    <property type="entry name" value="beta-beta-alpha zinc fingers"/>
    <property type="match status" value="4"/>
</dbReference>
<dbReference type="InterPro" id="IPR036236">
    <property type="entry name" value="Znf_C2H2_sf"/>
</dbReference>
<dbReference type="GeneID" id="112056792"/>
<dbReference type="RefSeq" id="XP_052745938.1">
    <property type="nucleotide sequence ID" value="XM_052889978.1"/>
</dbReference>
<keyword evidence="5" id="KW-0862">Zinc</keyword>
<dbReference type="PANTHER" id="PTHR24404:SF111">
    <property type="entry name" value="GASTRULA ZINC FINGER PROTEIN XLCGF49.1-LIKE-RELATED"/>
    <property type="match status" value="1"/>
</dbReference>
<dbReference type="Gene3D" id="3.30.160.60">
    <property type="entry name" value="Classic Zinc Finger"/>
    <property type="match status" value="7"/>
</dbReference>
<comment type="subcellular location">
    <subcellularLocation>
        <location evidence="1">Nucleus</location>
    </subcellularLocation>
</comment>
<feature type="domain" description="C2H2-type" evidence="9">
    <location>
        <begin position="329"/>
        <end position="356"/>
    </location>
</feature>
<feature type="domain" description="C2H2-type" evidence="9">
    <location>
        <begin position="523"/>
        <end position="550"/>
    </location>
</feature>
<keyword evidence="2" id="KW-0479">Metal-binding</keyword>
<feature type="domain" description="C2H2-type" evidence="9">
    <location>
        <begin position="579"/>
        <end position="606"/>
    </location>
</feature>
<dbReference type="RefSeq" id="XP_052745939.1">
    <property type="nucleotide sequence ID" value="XM_052889979.1"/>
</dbReference>
<accession>A0ABM3M375</accession>
<dbReference type="InterPro" id="IPR013087">
    <property type="entry name" value="Znf_C2H2_type"/>
</dbReference>
<proteinExistence type="predicted"/>
<evidence type="ECO:0000259" key="9">
    <source>
        <dbReference type="PROSITE" id="PS50157"/>
    </source>
</evidence>
<protein>
    <submittedName>
        <fullName evidence="11 12">Zinc finger protein 271-like</fullName>
    </submittedName>
</protein>
<evidence type="ECO:0000256" key="8">
    <source>
        <dbReference type="PROSITE-ProRule" id="PRU00042"/>
    </source>
</evidence>
<feature type="domain" description="C2H2-type" evidence="9">
    <location>
        <begin position="635"/>
        <end position="662"/>
    </location>
</feature>
<keyword evidence="4 8" id="KW-0863">Zinc-finger</keyword>
<evidence type="ECO:0000256" key="7">
    <source>
        <dbReference type="ARBA" id="ARBA00023242"/>
    </source>
</evidence>
<dbReference type="PROSITE" id="PS50157">
    <property type="entry name" value="ZINC_FINGER_C2H2_2"/>
    <property type="match status" value="8"/>
</dbReference>